<dbReference type="InterPro" id="IPR036895">
    <property type="entry name" value="Uracil-DNA_glycosylase-like_sf"/>
</dbReference>
<dbReference type="STRING" id="661367.LLO_1705"/>
<dbReference type="KEGG" id="llo:LLO_1705"/>
<dbReference type="AlphaFoldDB" id="D3HT40"/>
<evidence type="ECO:0000313" key="1">
    <source>
        <dbReference type="EMBL" id="CBJ12082.1"/>
    </source>
</evidence>
<name>D3HT40_LEGLN</name>
<sequence>MKYQFFINRCHSEWKGILVNALESMDQDYLHQLMNSEDWLPGKERLLAAFSLPLTKTQYILLGESPYPRKESANGYAFWDNSVGSLWSLNGLSKTVNKATSLRNIIKMLLKARGDLDEDTSQATIALIDKSPLVQTANELFGRMMQKGILLLNACLVYSEGKVPYHARKWIPFIQSVFAELALIKPDIQLILLGKIAKTAALDKLPIGLIAEHPYNVSFITNPQVIHFFKSLDLLDHE</sequence>
<dbReference type="GO" id="GO:0004844">
    <property type="term" value="F:uracil DNA N-glycosylase activity"/>
    <property type="evidence" value="ECO:0007669"/>
    <property type="project" value="InterPro"/>
</dbReference>
<dbReference type="PANTHER" id="PTHR11264:SF8">
    <property type="entry name" value="URACIL-DNA GLYCOSYLASE-LIKE DOMAIN-CONTAINING PROTEIN"/>
    <property type="match status" value="1"/>
</dbReference>
<dbReference type="PANTHER" id="PTHR11264">
    <property type="entry name" value="URACIL-DNA GLYCOSYLASE"/>
    <property type="match status" value="1"/>
</dbReference>
<protein>
    <submittedName>
        <fullName evidence="1">Putative Uracil-DNA glycosylase</fullName>
    </submittedName>
</protein>
<dbReference type="HOGENOM" id="CLU_1064928_0_0_6"/>
<dbReference type="EMBL" id="FN650140">
    <property type="protein sequence ID" value="CBJ12082.1"/>
    <property type="molecule type" value="Genomic_DNA"/>
</dbReference>
<reference evidence="1 2" key="1">
    <citation type="journal article" date="2010" name="PLoS Genet.">
        <title>Analysis of the Legionella longbeachae genome and transcriptome uncovers unique strategies to cause Legionnaires' disease.</title>
        <authorList>
            <person name="Cazalet C."/>
            <person name="Gomez-Valero L."/>
            <person name="Rusniok C."/>
            <person name="Lomma M."/>
            <person name="Dervins-Ravault D."/>
            <person name="Newton H."/>
            <person name="Sansom F."/>
            <person name="Jarraud S."/>
            <person name="Zidane N."/>
            <person name="Ma L."/>
            <person name="Bouchier C."/>
            <person name="Etienne J."/>
            <person name="Hartland E."/>
            <person name="Buchrieser C."/>
        </authorList>
    </citation>
    <scope>NUCLEOTIDE SEQUENCE [LARGE SCALE GENOMIC DNA]</scope>
    <source>
        <strain evidence="1 2">NSW150</strain>
    </source>
</reference>
<dbReference type="InterPro" id="IPR002043">
    <property type="entry name" value="UDG_fam1"/>
</dbReference>
<accession>D3HT40</accession>
<keyword evidence="2" id="KW-1185">Reference proteome</keyword>
<dbReference type="eggNOG" id="COG0692">
    <property type="taxonomic scope" value="Bacteria"/>
</dbReference>
<dbReference type="Proteomes" id="UP000001060">
    <property type="component" value="Chromosome"/>
</dbReference>
<organism evidence="1 2">
    <name type="scientific">Legionella longbeachae serogroup 1 (strain NSW150)</name>
    <dbReference type="NCBI Taxonomy" id="661367"/>
    <lineage>
        <taxon>Bacteria</taxon>
        <taxon>Pseudomonadati</taxon>
        <taxon>Pseudomonadota</taxon>
        <taxon>Gammaproteobacteria</taxon>
        <taxon>Legionellales</taxon>
        <taxon>Legionellaceae</taxon>
        <taxon>Legionella</taxon>
    </lineage>
</organism>
<dbReference type="Gene3D" id="3.40.470.10">
    <property type="entry name" value="Uracil-DNA glycosylase-like domain"/>
    <property type="match status" value="1"/>
</dbReference>
<gene>
    <name evidence="1" type="ordered locus">LLO_1705</name>
</gene>
<proteinExistence type="predicted"/>
<evidence type="ECO:0000313" key="2">
    <source>
        <dbReference type="Proteomes" id="UP000001060"/>
    </source>
</evidence>
<dbReference type="GO" id="GO:0097510">
    <property type="term" value="P:base-excision repair, AP site formation via deaminated base removal"/>
    <property type="evidence" value="ECO:0007669"/>
    <property type="project" value="TreeGrafter"/>
</dbReference>
<dbReference type="SUPFAM" id="SSF52141">
    <property type="entry name" value="Uracil-DNA glycosylase-like"/>
    <property type="match status" value="1"/>
</dbReference>